<feature type="compositionally biased region" description="Acidic residues" evidence="13">
    <location>
        <begin position="240"/>
        <end position="268"/>
    </location>
</feature>
<dbReference type="Proteomes" id="UP001557470">
    <property type="component" value="Unassembled WGS sequence"/>
</dbReference>
<dbReference type="PROSITE" id="PS50294">
    <property type="entry name" value="WD_REPEATS_REGION"/>
    <property type="match status" value="1"/>
</dbReference>
<reference evidence="14 15" key="1">
    <citation type="submission" date="2024-06" db="EMBL/GenBank/DDBJ databases">
        <authorList>
            <person name="Pan Q."/>
            <person name="Wen M."/>
            <person name="Jouanno E."/>
            <person name="Zahm M."/>
            <person name="Klopp C."/>
            <person name="Cabau C."/>
            <person name="Louis A."/>
            <person name="Berthelot C."/>
            <person name="Parey E."/>
            <person name="Roest Crollius H."/>
            <person name="Montfort J."/>
            <person name="Robinson-Rechavi M."/>
            <person name="Bouchez O."/>
            <person name="Lampietro C."/>
            <person name="Lopez Roques C."/>
            <person name="Donnadieu C."/>
            <person name="Postlethwait J."/>
            <person name="Bobe J."/>
            <person name="Verreycken H."/>
            <person name="Guiguen Y."/>
        </authorList>
    </citation>
    <scope>NUCLEOTIDE SEQUENCE [LARGE SCALE GENOMIC DNA]</scope>
    <source>
        <strain evidence="14">Up_M1</strain>
        <tissue evidence="14">Testis</tissue>
    </source>
</reference>
<evidence type="ECO:0000256" key="12">
    <source>
        <dbReference type="PROSITE-ProRule" id="PRU00221"/>
    </source>
</evidence>
<gene>
    <name evidence="14" type="ORF">UPYG_G00252580</name>
</gene>
<dbReference type="InterPro" id="IPR001680">
    <property type="entry name" value="WD40_rpt"/>
</dbReference>
<dbReference type="PROSITE" id="PS50082">
    <property type="entry name" value="WD_REPEATS_2"/>
    <property type="match status" value="2"/>
</dbReference>
<dbReference type="EMBL" id="JAGEUA010000008">
    <property type="protein sequence ID" value="KAL0967464.1"/>
    <property type="molecule type" value="Genomic_DNA"/>
</dbReference>
<evidence type="ECO:0000256" key="7">
    <source>
        <dbReference type="ARBA" id="ARBA00053668"/>
    </source>
</evidence>
<dbReference type="SMART" id="SM00320">
    <property type="entry name" value="WD40"/>
    <property type="match status" value="4"/>
</dbReference>
<keyword evidence="6" id="KW-0539">Nucleus</keyword>
<evidence type="ECO:0000256" key="10">
    <source>
        <dbReference type="ARBA" id="ARBA00077594"/>
    </source>
</evidence>
<comment type="subcellular location">
    <subcellularLocation>
        <location evidence="1">Nucleus</location>
    </subcellularLocation>
</comment>
<evidence type="ECO:0000256" key="2">
    <source>
        <dbReference type="ARBA" id="ARBA00022553"/>
    </source>
</evidence>
<feature type="compositionally biased region" description="Polar residues" evidence="13">
    <location>
        <begin position="152"/>
        <end position="161"/>
    </location>
</feature>
<feature type="repeat" description="WD" evidence="12">
    <location>
        <begin position="579"/>
        <end position="603"/>
    </location>
</feature>
<dbReference type="InterPro" id="IPR036322">
    <property type="entry name" value="WD40_repeat_dom_sf"/>
</dbReference>
<protein>
    <recommendedName>
        <fullName evidence="9">General transcription factor 3C polypeptide 2</fullName>
    </recommendedName>
    <alternativeName>
        <fullName evidence="10">TF3C-beta</fullName>
    </alternativeName>
    <alternativeName>
        <fullName evidence="11">Transcription factor IIIC subunit beta</fullName>
    </alternativeName>
</protein>
<feature type="region of interest" description="Disordered" evidence="13">
    <location>
        <begin position="1"/>
        <end position="187"/>
    </location>
</feature>
<feature type="compositionally biased region" description="Basic residues" evidence="13">
    <location>
        <begin position="113"/>
        <end position="124"/>
    </location>
</feature>
<keyword evidence="5" id="KW-0804">Transcription</keyword>
<evidence type="ECO:0000256" key="9">
    <source>
        <dbReference type="ARBA" id="ARBA00069550"/>
    </source>
</evidence>
<evidence type="ECO:0000256" key="8">
    <source>
        <dbReference type="ARBA" id="ARBA00063334"/>
    </source>
</evidence>
<dbReference type="InterPro" id="IPR052416">
    <property type="entry name" value="GTF3C_component"/>
</dbReference>
<feature type="region of interest" description="Disordered" evidence="13">
    <location>
        <begin position="203"/>
        <end position="268"/>
    </location>
</feature>
<comment type="subunit">
    <text evidence="8">Part of the TFIIIC subcomplex TFIIIC2, consisting of six subunits, GTF3C1, GTF3C2, GTF3C3, GTF3C4, GTF3C5 and GTF3C6.</text>
</comment>
<keyword evidence="4" id="KW-0677">Repeat</keyword>
<evidence type="ECO:0000256" key="4">
    <source>
        <dbReference type="ARBA" id="ARBA00022737"/>
    </source>
</evidence>
<feature type="compositionally biased region" description="Basic and acidic residues" evidence="13">
    <location>
        <begin position="28"/>
        <end position="44"/>
    </location>
</feature>
<dbReference type="InterPro" id="IPR015943">
    <property type="entry name" value="WD40/YVTN_repeat-like_dom_sf"/>
</dbReference>
<dbReference type="AlphaFoldDB" id="A0ABD0W7T9"/>
<feature type="region of interest" description="Disordered" evidence="13">
    <location>
        <begin position="281"/>
        <end position="303"/>
    </location>
</feature>
<feature type="compositionally biased region" description="Polar residues" evidence="13">
    <location>
        <begin position="66"/>
        <end position="80"/>
    </location>
</feature>
<sequence>MATIANKLGKKGSNLEAMAVPQEEATDQSEKPQDESGETGEHGLETPVTSSLPGNRLQRKRVPNPKYQTEPDTTKSNVPNSMEKRRKKLALRKSAISETDHEGPVKKTPTQKTPKKAPAKKSLQKKAVVLPIGGELIKQAPTKKTPVKKSQKPQVNSTSSPAVLDLMETPEETETTPGGRPKRRAAKAALQYLHALTKEVYNEPDALTNDSMSDSIPSPAQPQKQTRGYKRKNTGFDSDNATEDEDFVPENTKEDEESEGEDEYEEELDYSLGLKDTSSKDFKSKHRVPVTNPVRNHGKASNGLPNSIMGPIWSCTKNNKNFRDEHLNQWVLAEWIPSEKDWLCLSNSDSEKYLPKEIVSPSFTLFREGIKEKMPLQSVNRFECLPPHPERWDTLFHTGGPVWAMEWCPTPDGAPANQYAAICCHRDMDQKHRINQLYTEPGLIQLWDLGILQNSSRPPSHPRLAYGIALDNSFVWNLKWCPGGTWELPTTQRKAPLIPRLGLLAASTSQGHISIYSLPHPDTLLARRKHPAADGTNTAMIIYQVQAVITLKRGSFKADHDEKATQVLSMDWLPVKPHNILAAGFYDGTVALWDLPSKSVLQRVRAPDRSFTLYPYHSFIAHDHATRAVSFCHASSNFMVTAGDDRMVKMWDLRKTWDPHQSFKRFLSTETAWPVHWPGIFVSQESTYATLGIHGLSYFDSGYVGLKPLLLVPRKGTMWSLSVSDWLNSALTGDSVGDVILVLLPNLFSNPCYIKRTIERRFPLFTTKMVLKEEVAAKEEQAEEESSITNGSAHVPQTYRETAQKYCLQYHDMDMRTFHNFQNRSPWKHMQATEVKGNIDYDLMPLASVHKVRFNPNLCAQTWVLSGGQAGLVRAHCIRALNSPHINKTVQESEAQFSAMFMQDNADSQADASAVRHTTEML</sequence>
<keyword evidence="3 12" id="KW-0853">WD repeat</keyword>
<evidence type="ECO:0000313" key="15">
    <source>
        <dbReference type="Proteomes" id="UP001557470"/>
    </source>
</evidence>
<keyword evidence="15" id="KW-1185">Reference proteome</keyword>
<dbReference type="Pfam" id="PF00400">
    <property type="entry name" value="WD40"/>
    <property type="match status" value="1"/>
</dbReference>
<proteinExistence type="predicted"/>
<evidence type="ECO:0000256" key="13">
    <source>
        <dbReference type="SAM" id="MobiDB-lite"/>
    </source>
</evidence>
<dbReference type="InterPro" id="IPR019775">
    <property type="entry name" value="WD40_repeat_CS"/>
</dbReference>
<dbReference type="FunFam" id="2.130.10.10:FF:000311">
    <property type="entry name" value="general transcription factor 3C polypeptide 2"/>
    <property type="match status" value="1"/>
</dbReference>
<dbReference type="Gene3D" id="2.130.10.10">
    <property type="entry name" value="YVTN repeat-like/Quinoprotein amine dehydrogenase"/>
    <property type="match status" value="1"/>
</dbReference>
<name>A0ABD0W7T9_UMBPY</name>
<feature type="repeat" description="WD" evidence="12">
    <location>
        <begin position="619"/>
        <end position="654"/>
    </location>
</feature>
<organism evidence="14 15">
    <name type="scientific">Umbra pygmaea</name>
    <name type="common">Eastern mudminnow</name>
    <dbReference type="NCBI Taxonomy" id="75934"/>
    <lineage>
        <taxon>Eukaryota</taxon>
        <taxon>Metazoa</taxon>
        <taxon>Chordata</taxon>
        <taxon>Craniata</taxon>
        <taxon>Vertebrata</taxon>
        <taxon>Euteleostomi</taxon>
        <taxon>Actinopterygii</taxon>
        <taxon>Neopterygii</taxon>
        <taxon>Teleostei</taxon>
        <taxon>Protacanthopterygii</taxon>
        <taxon>Esociformes</taxon>
        <taxon>Umbridae</taxon>
        <taxon>Umbra</taxon>
    </lineage>
</organism>
<keyword evidence="2" id="KW-0597">Phosphoprotein</keyword>
<dbReference type="SUPFAM" id="SSF50978">
    <property type="entry name" value="WD40 repeat-like"/>
    <property type="match status" value="1"/>
</dbReference>
<dbReference type="PROSITE" id="PS00678">
    <property type="entry name" value="WD_REPEATS_1"/>
    <property type="match status" value="2"/>
</dbReference>
<comment type="function">
    <text evidence="7">Required for RNA polymerase III-mediated transcription. Component of TFIIIC that initiates transcription complex assembly on tRNA and is required for transcription of 5S rRNA and other stable nuclear and cytoplasmic RNAs. May play a direct role in stabilizing interactions of TFIIIC2 with TFIIIC1.</text>
</comment>
<evidence type="ECO:0000256" key="3">
    <source>
        <dbReference type="ARBA" id="ARBA00022574"/>
    </source>
</evidence>
<evidence type="ECO:0000256" key="5">
    <source>
        <dbReference type="ARBA" id="ARBA00023163"/>
    </source>
</evidence>
<accession>A0ABD0W7T9</accession>
<evidence type="ECO:0000313" key="14">
    <source>
        <dbReference type="EMBL" id="KAL0967464.1"/>
    </source>
</evidence>
<feature type="compositionally biased region" description="Polar residues" evidence="13">
    <location>
        <begin position="208"/>
        <end position="226"/>
    </location>
</feature>
<dbReference type="GO" id="GO:0005634">
    <property type="term" value="C:nucleus"/>
    <property type="evidence" value="ECO:0007669"/>
    <property type="project" value="UniProtKB-SubCell"/>
</dbReference>
<evidence type="ECO:0000256" key="6">
    <source>
        <dbReference type="ARBA" id="ARBA00023242"/>
    </source>
</evidence>
<evidence type="ECO:0000256" key="1">
    <source>
        <dbReference type="ARBA" id="ARBA00004123"/>
    </source>
</evidence>
<evidence type="ECO:0000256" key="11">
    <source>
        <dbReference type="ARBA" id="ARBA00080928"/>
    </source>
</evidence>
<dbReference type="PANTHER" id="PTHR15052">
    <property type="entry name" value="RNA POLYMERASE III TRANSCRIPTION INITIATION FACTOR COMPLEX SUBUNIT"/>
    <property type="match status" value="1"/>
</dbReference>
<dbReference type="PANTHER" id="PTHR15052:SF2">
    <property type="entry name" value="GENERAL TRANSCRIPTION FACTOR 3C POLYPEPTIDE 2"/>
    <property type="match status" value="1"/>
</dbReference>
<comment type="caution">
    <text evidence="14">The sequence shown here is derived from an EMBL/GenBank/DDBJ whole genome shotgun (WGS) entry which is preliminary data.</text>
</comment>